<dbReference type="Proteomes" id="UP001454036">
    <property type="component" value="Unassembled WGS sequence"/>
</dbReference>
<reference evidence="1 2" key="1">
    <citation type="submission" date="2024-01" db="EMBL/GenBank/DDBJ databases">
        <title>The complete chloroplast genome sequence of Lithospermum erythrorhizon: insights into the phylogenetic relationship among Boraginaceae species and the maternal lineages of purple gromwells.</title>
        <authorList>
            <person name="Okada T."/>
            <person name="Watanabe K."/>
        </authorList>
    </citation>
    <scope>NUCLEOTIDE SEQUENCE [LARGE SCALE GENOMIC DNA]</scope>
</reference>
<proteinExistence type="predicted"/>
<keyword evidence="2" id="KW-1185">Reference proteome</keyword>
<accession>A0AAV3R2I6</accession>
<evidence type="ECO:0000313" key="2">
    <source>
        <dbReference type="Proteomes" id="UP001454036"/>
    </source>
</evidence>
<dbReference type="InterPro" id="IPR043502">
    <property type="entry name" value="DNA/RNA_pol_sf"/>
</dbReference>
<dbReference type="Gene3D" id="3.10.10.10">
    <property type="entry name" value="HIV Type 1 Reverse Transcriptase, subunit A, domain 1"/>
    <property type="match status" value="1"/>
</dbReference>
<dbReference type="SUPFAM" id="SSF56672">
    <property type="entry name" value="DNA/RNA polymerases"/>
    <property type="match status" value="1"/>
</dbReference>
<dbReference type="AlphaFoldDB" id="A0AAV3R2I6"/>
<gene>
    <name evidence="1" type="ORF">LIER_23288</name>
</gene>
<protein>
    <recommendedName>
        <fullName evidence="3">Transposon Ty3-I Gag-Pol polyprotein</fullName>
    </recommendedName>
</protein>
<dbReference type="EMBL" id="BAABME010006525">
    <property type="protein sequence ID" value="GAA0168612.1"/>
    <property type="molecule type" value="Genomic_DNA"/>
</dbReference>
<comment type="caution">
    <text evidence="1">The sequence shown here is derived from an EMBL/GenBank/DDBJ whole genome shotgun (WGS) entry which is preliminary data.</text>
</comment>
<dbReference type="PANTHER" id="PTHR24559">
    <property type="entry name" value="TRANSPOSON TY3-I GAG-POL POLYPROTEIN"/>
    <property type="match status" value="1"/>
</dbReference>
<sequence length="108" mass="12384">MPGVDPTVAVHQLYVETHYKPIKQKKRTFLEKKGEAIREEDDKMLGEDAIRELLFPTWVENVVLVPKPNGTWQMCTDFTNINKACPKDFYSLSNIDRLVDAIGFLLSS</sequence>
<dbReference type="InterPro" id="IPR053134">
    <property type="entry name" value="RNA-dir_DNA_polymerase"/>
</dbReference>
<evidence type="ECO:0008006" key="3">
    <source>
        <dbReference type="Google" id="ProtNLM"/>
    </source>
</evidence>
<dbReference type="PANTHER" id="PTHR24559:SF430">
    <property type="entry name" value="RNA-DIRECTED DNA POLYMERASE"/>
    <property type="match status" value="1"/>
</dbReference>
<organism evidence="1 2">
    <name type="scientific">Lithospermum erythrorhizon</name>
    <name type="common">Purple gromwell</name>
    <name type="synonym">Lithospermum officinale var. erythrorhizon</name>
    <dbReference type="NCBI Taxonomy" id="34254"/>
    <lineage>
        <taxon>Eukaryota</taxon>
        <taxon>Viridiplantae</taxon>
        <taxon>Streptophyta</taxon>
        <taxon>Embryophyta</taxon>
        <taxon>Tracheophyta</taxon>
        <taxon>Spermatophyta</taxon>
        <taxon>Magnoliopsida</taxon>
        <taxon>eudicotyledons</taxon>
        <taxon>Gunneridae</taxon>
        <taxon>Pentapetalae</taxon>
        <taxon>asterids</taxon>
        <taxon>lamiids</taxon>
        <taxon>Boraginales</taxon>
        <taxon>Boraginaceae</taxon>
        <taxon>Boraginoideae</taxon>
        <taxon>Lithospermeae</taxon>
        <taxon>Lithospermum</taxon>
    </lineage>
</organism>
<name>A0AAV3R2I6_LITER</name>
<evidence type="ECO:0000313" key="1">
    <source>
        <dbReference type="EMBL" id="GAA0168612.1"/>
    </source>
</evidence>